<gene>
    <name evidence="1" type="ORF">NBR_LOCUS5163</name>
</gene>
<organism evidence="3">
    <name type="scientific">Nippostrongylus brasiliensis</name>
    <name type="common">Rat hookworm</name>
    <dbReference type="NCBI Taxonomy" id="27835"/>
    <lineage>
        <taxon>Eukaryota</taxon>
        <taxon>Metazoa</taxon>
        <taxon>Ecdysozoa</taxon>
        <taxon>Nematoda</taxon>
        <taxon>Chromadorea</taxon>
        <taxon>Rhabditida</taxon>
        <taxon>Rhabditina</taxon>
        <taxon>Rhabditomorpha</taxon>
        <taxon>Strongyloidea</taxon>
        <taxon>Heligmosomidae</taxon>
        <taxon>Nippostrongylus</taxon>
    </lineage>
</organism>
<dbReference type="EMBL" id="UYSL01011631">
    <property type="protein sequence ID" value="VDL68752.1"/>
    <property type="molecule type" value="Genomic_DNA"/>
</dbReference>
<evidence type="ECO:0000313" key="3">
    <source>
        <dbReference type="WBParaSite" id="NBR_0000516201-mRNA-1"/>
    </source>
</evidence>
<dbReference type="AlphaFoldDB" id="A0A0N4XRL0"/>
<keyword evidence="2" id="KW-1185">Reference proteome</keyword>
<evidence type="ECO:0000313" key="1">
    <source>
        <dbReference type="EMBL" id="VDL68752.1"/>
    </source>
</evidence>
<dbReference type="WBParaSite" id="NBR_0000516201-mRNA-1">
    <property type="protein sequence ID" value="NBR_0000516201-mRNA-1"/>
    <property type="gene ID" value="NBR_0000516201"/>
</dbReference>
<proteinExistence type="predicted"/>
<reference evidence="1 2" key="2">
    <citation type="submission" date="2018-11" db="EMBL/GenBank/DDBJ databases">
        <authorList>
            <consortium name="Pathogen Informatics"/>
        </authorList>
    </citation>
    <scope>NUCLEOTIDE SEQUENCE [LARGE SCALE GENOMIC DNA]</scope>
</reference>
<sequence>MAFAQVNVFKFADKVGLRNCCFLLKHMQLGPRSGGDLT</sequence>
<reference evidence="3" key="1">
    <citation type="submission" date="2017-02" db="UniProtKB">
        <authorList>
            <consortium name="WormBaseParasite"/>
        </authorList>
    </citation>
    <scope>IDENTIFICATION</scope>
</reference>
<name>A0A0N4XRL0_NIPBR</name>
<evidence type="ECO:0000313" key="2">
    <source>
        <dbReference type="Proteomes" id="UP000271162"/>
    </source>
</evidence>
<protein>
    <submittedName>
        <fullName evidence="1 3">Uncharacterized protein</fullName>
    </submittedName>
</protein>
<accession>A0A0N4XRL0</accession>
<dbReference type="Proteomes" id="UP000271162">
    <property type="component" value="Unassembled WGS sequence"/>
</dbReference>